<reference evidence="1 2" key="1">
    <citation type="journal article" date="2010" name="Stand. Genomic Sci.">
        <title>Complete genome sequence of Spirochaeta smaragdinae type strain (SEBR 4228).</title>
        <authorList>
            <person name="Mavromatis K."/>
            <person name="Yasawong M."/>
            <person name="Chertkov O."/>
            <person name="Lapidus A."/>
            <person name="Lucas S."/>
            <person name="Nolan M."/>
            <person name="Del Rio T.G."/>
            <person name="Tice H."/>
            <person name="Cheng J.F."/>
            <person name="Pitluck S."/>
            <person name="Liolios K."/>
            <person name="Ivanova N."/>
            <person name="Tapia R."/>
            <person name="Han C."/>
            <person name="Bruce D."/>
            <person name="Goodwin L."/>
            <person name="Pati A."/>
            <person name="Chen A."/>
            <person name="Palaniappan K."/>
            <person name="Land M."/>
            <person name="Hauser L."/>
            <person name="Chang Y.J."/>
            <person name="Jeffries C.D."/>
            <person name="Detter J.C."/>
            <person name="Rohde M."/>
            <person name="Brambilla E."/>
            <person name="Spring S."/>
            <person name="Goker M."/>
            <person name="Sikorski J."/>
            <person name="Woyke T."/>
            <person name="Bristow J."/>
            <person name="Eisen J.A."/>
            <person name="Markowitz V."/>
            <person name="Hugenholtz P."/>
            <person name="Klenk H.P."/>
            <person name="Kyrpides N.C."/>
        </authorList>
    </citation>
    <scope>NUCLEOTIDE SEQUENCE [LARGE SCALE GENOMIC DNA]</scope>
    <source>
        <strain evidence="2">DSM 11293 / JCM 15392 / SEBR 4228</strain>
    </source>
</reference>
<dbReference type="OrthoDB" id="9804157at2"/>
<name>E1R512_SEDSS</name>
<sequence length="143" mass="16165">MTNPSDLYQKALLSLSRNPLHKGPCDQDPERRRLRNPICGDDIEVSLSLGRFDGYACALCTASAELLCRRIEELRNGNGATEETIRTEVKRILMLLQHPEDSSWSKGSLFDDLKPLLAAHRFPSRLDCVLLPWRCVGEEAEDQ</sequence>
<keyword evidence="2" id="KW-1185">Reference proteome</keyword>
<dbReference type="STRING" id="573413.Spirs_1420"/>
<dbReference type="Gene3D" id="3.90.1010.10">
    <property type="match status" value="1"/>
</dbReference>
<dbReference type="InterPro" id="IPR002871">
    <property type="entry name" value="NIF_FeS_clus_asmbl_NifU_N"/>
</dbReference>
<accession>E1R512</accession>
<evidence type="ECO:0000313" key="2">
    <source>
        <dbReference type="Proteomes" id="UP000002318"/>
    </source>
</evidence>
<dbReference type="CDD" id="cd06664">
    <property type="entry name" value="IscU_like"/>
    <property type="match status" value="1"/>
</dbReference>
<evidence type="ECO:0008006" key="3">
    <source>
        <dbReference type="Google" id="ProtNLM"/>
    </source>
</evidence>
<gene>
    <name evidence="1" type="ordered locus">Spirs_1420</name>
</gene>
<organism evidence="1 2">
    <name type="scientific">Sediminispirochaeta smaragdinae (strain DSM 11293 / JCM 15392 / SEBR 4228)</name>
    <name type="common">Spirochaeta smaragdinae</name>
    <dbReference type="NCBI Taxonomy" id="573413"/>
    <lineage>
        <taxon>Bacteria</taxon>
        <taxon>Pseudomonadati</taxon>
        <taxon>Spirochaetota</taxon>
        <taxon>Spirochaetia</taxon>
        <taxon>Spirochaetales</taxon>
        <taxon>Spirochaetaceae</taxon>
        <taxon>Sediminispirochaeta</taxon>
    </lineage>
</organism>
<proteinExistence type="predicted"/>
<dbReference type="EMBL" id="CP002116">
    <property type="protein sequence ID" value="ADK80547.1"/>
    <property type="molecule type" value="Genomic_DNA"/>
</dbReference>
<dbReference type="GO" id="GO:0051536">
    <property type="term" value="F:iron-sulfur cluster binding"/>
    <property type="evidence" value="ECO:0007669"/>
    <property type="project" value="InterPro"/>
</dbReference>
<dbReference type="AlphaFoldDB" id="E1R512"/>
<dbReference type="HOGENOM" id="CLU_079283_4_0_12"/>
<dbReference type="KEGG" id="ssm:Spirs_1420"/>
<dbReference type="SUPFAM" id="SSF82649">
    <property type="entry name" value="SufE/NifU"/>
    <property type="match status" value="1"/>
</dbReference>
<protein>
    <recommendedName>
        <fullName evidence="3">Nitrogen-fixing NifU domain protein</fullName>
    </recommendedName>
</protein>
<dbReference type="Proteomes" id="UP000002318">
    <property type="component" value="Chromosome"/>
</dbReference>
<dbReference type="GO" id="GO:0016226">
    <property type="term" value="P:iron-sulfur cluster assembly"/>
    <property type="evidence" value="ECO:0007669"/>
    <property type="project" value="InterPro"/>
</dbReference>
<dbReference type="eggNOG" id="COG0822">
    <property type="taxonomic scope" value="Bacteria"/>
</dbReference>
<evidence type="ECO:0000313" key="1">
    <source>
        <dbReference type="EMBL" id="ADK80547.1"/>
    </source>
</evidence>
<dbReference type="RefSeq" id="WP_013254011.1">
    <property type="nucleotide sequence ID" value="NC_014364.1"/>
</dbReference>
<dbReference type="GO" id="GO:0005506">
    <property type="term" value="F:iron ion binding"/>
    <property type="evidence" value="ECO:0007669"/>
    <property type="project" value="InterPro"/>
</dbReference>